<evidence type="ECO:0000256" key="5">
    <source>
        <dbReference type="ARBA" id="ARBA00022630"/>
    </source>
</evidence>
<evidence type="ECO:0000256" key="4">
    <source>
        <dbReference type="ARBA" id="ARBA00006105"/>
    </source>
</evidence>
<dbReference type="SUPFAM" id="SSF63380">
    <property type="entry name" value="Riboflavin synthase domain-like"/>
    <property type="match status" value="1"/>
</dbReference>
<dbReference type="InterPro" id="IPR008333">
    <property type="entry name" value="Cbr1-like_FAD-bd_dom"/>
</dbReference>
<dbReference type="InterPro" id="IPR039261">
    <property type="entry name" value="FNR_nucleotide-bd"/>
</dbReference>
<evidence type="ECO:0000256" key="13">
    <source>
        <dbReference type="ARBA" id="ARBA00023136"/>
    </source>
</evidence>
<comment type="subcellular location">
    <subcellularLocation>
        <location evidence="2">Mitochondrion outer membrane</location>
    </subcellularLocation>
</comment>
<evidence type="ECO:0000256" key="1">
    <source>
        <dbReference type="ARBA" id="ARBA00001974"/>
    </source>
</evidence>
<evidence type="ECO:0000256" key="11">
    <source>
        <dbReference type="ARBA" id="ARBA00023027"/>
    </source>
</evidence>
<evidence type="ECO:0000256" key="2">
    <source>
        <dbReference type="ARBA" id="ARBA00004294"/>
    </source>
</evidence>
<dbReference type="EMBL" id="KZ990208">
    <property type="protein sequence ID" value="RKP24467.1"/>
    <property type="molecule type" value="Genomic_DNA"/>
</dbReference>
<keyword evidence="8 16" id="KW-0274">FAD</keyword>
<dbReference type="Pfam" id="PF00970">
    <property type="entry name" value="FAD_binding_6"/>
    <property type="match status" value="1"/>
</dbReference>
<dbReference type="PROSITE" id="PS51384">
    <property type="entry name" value="FAD_FR"/>
    <property type="match status" value="1"/>
</dbReference>
<dbReference type="InterPro" id="IPR001834">
    <property type="entry name" value="CBR-like"/>
</dbReference>
<feature type="binding site" evidence="16">
    <location>
        <position position="115"/>
    </location>
    <ligand>
        <name>FAD</name>
        <dbReference type="ChEBI" id="CHEBI:57692"/>
    </ligand>
</feature>
<keyword evidence="21" id="KW-1185">Reference proteome</keyword>
<feature type="transmembrane region" description="Helical" evidence="18">
    <location>
        <begin position="12"/>
        <end position="30"/>
    </location>
</feature>
<evidence type="ECO:0000313" key="21">
    <source>
        <dbReference type="Proteomes" id="UP000278143"/>
    </source>
</evidence>
<evidence type="ECO:0000259" key="19">
    <source>
        <dbReference type="PROSITE" id="PS51384"/>
    </source>
</evidence>
<keyword evidence="7" id="KW-1000">Mitochondrion outer membrane</keyword>
<dbReference type="SUPFAM" id="SSF52343">
    <property type="entry name" value="Ferredoxin reductase-like, C-terminal NADP-linked domain"/>
    <property type="match status" value="1"/>
</dbReference>
<dbReference type="InterPro" id="IPR001433">
    <property type="entry name" value="OxRdtase_FAD/NAD-bd"/>
</dbReference>
<keyword evidence="12" id="KW-0496">Mitochondrion</keyword>
<name>A0A4P9YWQ6_9FUNG</name>
<dbReference type="EC" id="1.6.2.2" evidence="17"/>
<dbReference type="PRINTS" id="PR00406">
    <property type="entry name" value="CYTB5RDTASE"/>
</dbReference>
<feature type="binding site" evidence="16">
    <location>
        <position position="100"/>
    </location>
    <ligand>
        <name>FAD</name>
        <dbReference type="ChEBI" id="CHEBI:57692"/>
    </ligand>
</feature>
<dbReference type="Proteomes" id="UP000278143">
    <property type="component" value="Unassembled WGS sequence"/>
</dbReference>
<accession>A0A4P9YWQ6</accession>
<keyword evidence="11 17" id="KW-0520">NAD</keyword>
<dbReference type="Gene3D" id="2.40.30.10">
    <property type="entry name" value="Translation factors"/>
    <property type="match status" value="1"/>
</dbReference>
<dbReference type="InterPro" id="IPR017927">
    <property type="entry name" value="FAD-bd_FR_type"/>
</dbReference>
<dbReference type="InterPro" id="IPR017938">
    <property type="entry name" value="Riboflavin_synthase-like_b-brl"/>
</dbReference>
<evidence type="ECO:0000256" key="17">
    <source>
        <dbReference type="RuleBase" id="RU361226"/>
    </source>
</evidence>
<dbReference type="OrthoDB" id="432685at2759"/>
<feature type="domain" description="FAD-binding FR-type" evidence="19">
    <location>
        <begin position="46"/>
        <end position="149"/>
    </location>
</feature>
<comment type="pathway">
    <text evidence="3">Protein modification; peptidyl-diphthamide biosynthesis.</text>
</comment>
<reference evidence="21" key="1">
    <citation type="journal article" date="2018" name="Nat. Microbiol.">
        <title>Leveraging single-cell genomics to expand the fungal tree of life.</title>
        <authorList>
            <person name="Ahrendt S.R."/>
            <person name="Quandt C.A."/>
            <person name="Ciobanu D."/>
            <person name="Clum A."/>
            <person name="Salamov A."/>
            <person name="Andreopoulos B."/>
            <person name="Cheng J.F."/>
            <person name="Woyke T."/>
            <person name="Pelin A."/>
            <person name="Henrissat B."/>
            <person name="Reynolds N.K."/>
            <person name="Benny G.L."/>
            <person name="Smith M.E."/>
            <person name="James T.Y."/>
            <person name="Grigoriev I.V."/>
        </authorList>
    </citation>
    <scope>NUCLEOTIDE SEQUENCE [LARGE SCALE GENOMIC DNA]</scope>
    <source>
        <strain evidence="21">Benny S71-1</strain>
    </source>
</reference>
<evidence type="ECO:0000256" key="16">
    <source>
        <dbReference type="PIRSR" id="PIRSR601834-1"/>
    </source>
</evidence>
<feature type="binding site" evidence="16">
    <location>
        <position position="124"/>
    </location>
    <ligand>
        <name>FAD</name>
        <dbReference type="ChEBI" id="CHEBI:57692"/>
    </ligand>
</feature>
<dbReference type="CDD" id="cd06183">
    <property type="entry name" value="cyt_b5_reduct_like"/>
    <property type="match status" value="1"/>
</dbReference>
<dbReference type="AlphaFoldDB" id="A0A4P9YWQ6"/>
<keyword evidence="6 18" id="KW-0812">Transmembrane</keyword>
<proteinExistence type="inferred from homology"/>
<gene>
    <name evidence="20" type="ORF">SYNPS1DRAFT_33212</name>
</gene>
<dbReference type="FunFam" id="3.40.50.80:FF:000019">
    <property type="entry name" value="NADH-cytochrome b5 reductase"/>
    <property type="match status" value="1"/>
</dbReference>
<evidence type="ECO:0000256" key="15">
    <source>
        <dbReference type="ARBA" id="ARBA00049138"/>
    </source>
</evidence>
<dbReference type="GO" id="GO:0090524">
    <property type="term" value="F:cytochrome-b5 reductase activity, acting on NADH"/>
    <property type="evidence" value="ECO:0007669"/>
    <property type="project" value="UniProtKB-EC"/>
</dbReference>
<dbReference type="PRINTS" id="PR00371">
    <property type="entry name" value="FPNCR"/>
</dbReference>
<keyword evidence="5 16" id="KW-0285">Flavoprotein</keyword>
<evidence type="ECO:0000256" key="14">
    <source>
        <dbReference type="ARBA" id="ARBA00047682"/>
    </source>
</evidence>
<feature type="binding site" evidence="16">
    <location>
        <position position="117"/>
    </location>
    <ligand>
        <name>FAD</name>
        <dbReference type="ChEBI" id="CHEBI:57692"/>
    </ligand>
</feature>
<evidence type="ECO:0000256" key="8">
    <source>
        <dbReference type="ARBA" id="ARBA00022827"/>
    </source>
</evidence>
<dbReference type="FunFam" id="2.40.30.10:FF:000032">
    <property type="entry name" value="NADH-cytochrome b5 reductase"/>
    <property type="match status" value="1"/>
</dbReference>
<dbReference type="GO" id="GO:0005741">
    <property type="term" value="C:mitochondrial outer membrane"/>
    <property type="evidence" value="ECO:0007669"/>
    <property type="project" value="UniProtKB-SubCell"/>
</dbReference>
<dbReference type="PANTHER" id="PTHR19370:SF184">
    <property type="entry name" value="NADH-CYTOCHROME B5 REDUCTASE-LIKE"/>
    <property type="match status" value="1"/>
</dbReference>
<feature type="binding site" evidence="16">
    <location>
        <position position="125"/>
    </location>
    <ligand>
        <name>FAD</name>
        <dbReference type="ChEBI" id="CHEBI:57692"/>
    </ligand>
</feature>
<feature type="binding site" evidence="16">
    <location>
        <position position="166"/>
    </location>
    <ligand>
        <name>FAD</name>
        <dbReference type="ChEBI" id="CHEBI:57692"/>
    </ligand>
</feature>
<dbReference type="PANTHER" id="PTHR19370">
    <property type="entry name" value="NADH-CYTOCHROME B5 REDUCTASE"/>
    <property type="match status" value="1"/>
</dbReference>
<evidence type="ECO:0000313" key="20">
    <source>
        <dbReference type="EMBL" id="RKP24467.1"/>
    </source>
</evidence>
<comment type="cofactor">
    <cofactor evidence="1 16 17">
        <name>FAD</name>
        <dbReference type="ChEBI" id="CHEBI:57692"/>
    </cofactor>
</comment>
<comment type="catalytic activity">
    <reaction evidence="14 17">
        <text>2 Fe(III)-[cytochrome b5] + NADH = 2 Fe(II)-[cytochrome b5] + NAD(+) + H(+)</text>
        <dbReference type="Rhea" id="RHEA:46680"/>
        <dbReference type="Rhea" id="RHEA-COMP:10438"/>
        <dbReference type="Rhea" id="RHEA-COMP:10439"/>
        <dbReference type="ChEBI" id="CHEBI:15378"/>
        <dbReference type="ChEBI" id="CHEBI:29033"/>
        <dbReference type="ChEBI" id="CHEBI:29034"/>
        <dbReference type="ChEBI" id="CHEBI:57540"/>
        <dbReference type="ChEBI" id="CHEBI:57945"/>
        <dbReference type="EC" id="1.6.2.2"/>
    </reaction>
</comment>
<comment type="similarity">
    <text evidence="4 17">Belongs to the flavoprotein pyridine nucleotide cytochrome reductase family.</text>
</comment>
<keyword evidence="10 17" id="KW-0560">Oxidoreductase</keyword>
<evidence type="ECO:0000256" key="12">
    <source>
        <dbReference type="ARBA" id="ARBA00023128"/>
    </source>
</evidence>
<sequence length="288" mass="31882">MEELLKAAQNNPWLAVIAALAGVATSSYLMQRLNASSSKRKVLDTQEFRKFPLVEKRVISHNTALYRFALPSSDDVLGLPIGQHISVQATIDGKDVMRSYTPMSSDDDRGHFDLVIKSYPLGRISKMFSELKIGDHIQVRGPKGAFKYEPNLVKHLGMIAGGTGITPMLQVIRAILKNPADTTQISLIFANISEEDILLREDLDALARQHDQFSVYYVLNNEPEGWTGGVGFVTEEMIRTHCPPPSADSKILLCGPPPMVKAMSEHCVNIGFDKPNTISKLADQVFKF</sequence>
<dbReference type="InterPro" id="IPR001709">
    <property type="entry name" value="Flavoprot_Pyr_Nucl_cyt_Rdtase"/>
</dbReference>
<keyword evidence="13 18" id="KW-0472">Membrane</keyword>
<evidence type="ECO:0000256" key="3">
    <source>
        <dbReference type="ARBA" id="ARBA00005156"/>
    </source>
</evidence>
<evidence type="ECO:0000256" key="6">
    <source>
        <dbReference type="ARBA" id="ARBA00022692"/>
    </source>
</evidence>
<evidence type="ECO:0000256" key="10">
    <source>
        <dbReference type="ARBA" id="ARBA00023002"/>
    </source>
</evidence>
<evidence type="ECO:0000256" key="9">
    <source>
        <dbReference type="ARBA" id="ARBA00022989"/>
    </source>
</evidence>
<dbReference type="Pfam" id="PF00175">
    <property type="entry name" value="NAD_binding_1"/>
    <property type="match status" value="1"/>
</dbReference>
<comment type="catalytic activity">
    <reaction evidence="15">
        <text>2 Fe(3+)-[Dph3] + NADH = 2 Fe(2+)-[Dph3] + NAD(+) + H(+)</text>
        <dbReference type="Rhea" id="RHEA:71231"/>
        <dbReference type="Rhea" id="RHEA-COMP:18002"/>
        <dbReference type="Rhea" id="RHEA-COMP:18003"/>
        <dbReference type="ChEBI" id="CHEBI:15378"/>
        <dbReference type="ChEBI" id="CHEBI:29033"/>
        <dbReference type="ChEBI" id="CHEBI:29034"/>
        <dbReference type="ChEBI" id="CHEBI:57540"/>
        <dbReference type="ChEBI" id="CHEBI:57945"/>
        <dbReference type="ChEBI" id="CHEBI:83228"/>
    </reaction>
    <physiologicalReaction direction="left-to-right" evidence="15">
        <dbReference type="Rhea" id="RHEA:71232"/>
    </physiologicalReaction>
</comment>
<dbReference type="Gene3D" id="3.40.50.80">
    <property type="entry name" value="Nucleotide-binding domain of ferredoxin-NADP reductase (FNR) module"/>
    <property type="match status" value="1"/>
</dbReference>
<protein>
    <recommendedName>
        <fullName evidence="17">NADH-cytochrome b5 reductase</fullName>
        <ecNumber evidence="17">1.6.2.2</ecNumber>
    </recommendedName>
</protein>
<organism evidence="20 21">
    <name type="scientific">Syncephalis pseudoplumigaleata</name>
    <dbReference type="NCBI Taxonomy" id="1712513"/>
    <lineage>
        <taxon>Eukaryota</taxon>
        <taxon>Fungi</taxon>
        <taxon>Fungi incertae sedis</taxon>
        <taxon>Zoopagomycota</taxon>
        <taxon>Zoopagomycotina</taxon>
        <taxon>Zoopagomycetes</taxon>
        <taxon>Zoopagales</taxon>
        <taxon>Piptocephalidaceae</taxon>
        <taxon>Syncephalis</taxon>
    </lineage>
</organism>
<keyword evidence="9 18" id="KW-1133">Transmembrane helix</keyword>
<feature type="binding site" evidence="16">
    <location>
        <position position="98"/>
    </location>
    <ligand>
        <name>FAD</name>
        <dbReference type="ChEBI" id="CHEBI:57692"/>
    </ligand>
</feature>
<evidence type="ECO:0000256" key="7">
    <source>
        <dbReference type="ARBA" id="ARBA00022787"/>
    </source>
</evidence>
<evidence type="ECO:0000256" key="18">
    <source>
        <dbReference type="SAM" id="Phobius"/>
    </source>
</evidence>